<proteinExistence type="predicted"/>
<keyword evidence="3" id="KW-1185">Reference proteome</keyword>
<protein>
    <submittedName>
        <fullName evidence="2">Uncharacterized protein</fullName>
    </submittedName>
</protein>
<feature type="compositionally biased region" description="Basic residues" evidence="1">
    <location>
        <begin position="1"/>
        <end position="14"/>
    </location>
</feature>
<organism evidence="2 3">
    <name type="scientific">Trachymyrmex cornetzi</name>
    <dbReference type="NCBI Taxonomy" id="471704"/>
    <lineage>
        <taxon>Eukaryota</taxon>
        <taxon>Metazoa</taxon>
        <taxon>Ecdysozoa</taxon>
        <taxon>Arthropoda</taxon>
        <taxon>Hexapoda</taxon>
        <taxon>Insecta</taxon>
        <taxon>Pterygota</taxon>
        <taxon>Neoptera</taxon>
        <taxon>Endopterygota</taxon>
        <taxon>Hymenoptera</taxon>
        <taxon>Apocrita</taxon>
        <taxon>Aculeata</taxon>
        <taxon>Formicoidea</taxon>
        <taxon>Formicidae</taxon>
        <taxon>Myrmicinae</taxon>
        <taxon>Trachymyrmex</taxon>
    </lineage>
</organism>
<name>A0A195DR15_9HYME</name>
<evidence type="ECO:0000256" key="1">
    <source>
        <dbReference type="SAM" id="MobiDB-lite"/>
    </source>
</evidence>
<feature type="region of interest" description="Disordered" evidence="1">
    <location>
        <begin position="1"/>
        <end position="36"/>
    </location>
</feature>
<feature type="non-terminal residue" evidence="2">
    <location>
        <position position="1"/>
    </location>
</feature>
<reference evidence="2 3" key="1">
    <citation type="submission" date="2015-09" db="EMBL/GenBank/DDBJ databases">
        <title>Trachymyrmex cornetzi WGS genome.</title>
        <authorList>
            <person name="Nygaard S."/>
            <person name="Hu H."/>
            <person name="Boomsma J."/>
            <person name="Zhang G."/>
        </authorList>
    </citation>
    <scope>NUCLEOTIDE SEQUENCE [LARGE SCALE GENOMIC DNA]</scope>
    <source>
        <strain evidence="2">Tcor2-1</strain>
        <tissue evidence="2">Whole body</tissue>
    </source>
</reference>
<dbReference type="EMBL" id="KQ980581">
    <property type="protein sequence ID" value="KYN15313.1"/>
    <property type="molecule type" value="Genomic_DNA"/>
</dbReference>
<dbReference type="Proteomes" id="UP000078492">
    <property type="component" value="Unassembled WGS sequence"/>
</dbReference>
<accession>A0A195DR15</accession>
<sequence>SKKGTRRERARRVRQQGEERASRRTASRGRSMTTSREFARDYRTPVVDVLPFACIVSLRRVIYVYTPDIGLFRSLNPQSCSRKSVHKLARNCPSLLSPDDSRVLDMLKILLLRFLFFLFSLLPFDCAKQSRL</sequence>
<gene>
    <name evidence="2" type="ORF">ALC57_12362</name>
</gene>
<evidence type="ECO:0000313" key="2">
    <source>
        <dbReference type="EMBL" id="KYN15313.1"/>
    </source>
</evidence>
<dbReference type="AlphaFoldDB" id="A0A195DR15"/>
<evidence type="ECO:0000313" key="3">
    <source>
        <dbReference type="Proteomes" id="UP000078492"/>
    </source>
</evidence>